<feature type="coiled-coil region" evidence="3">
    <location>
        <begin position="128"/>
        <end position="155"/>
    </location>
</feature>
<evidence type="ECO:0000256" key="2">
    <source>
        <dbReference type="ARBA" id="ARBA00022679"/>
    </source>
</evidence>
<dbReference type="SUPFAM" id="SSF53271">
    <property type="entry name" value="PRTase-like"/>
    <property type="match status" value="1"/>
</dbReference>
<proteinExistence type="predicted"/>
<evidence type="ECO:0000256" key="3">
    <source>
        <dbReference type="SAM" id="Coils"/>
    </source>
</evidence>
<dbReference type="GO" id="GO:0032263">
    <property type="term" value="P:GMP salvage"/>
    <property type="evidence" value="ECO:0007669"/>
    <property type="project" value="TreeGrafter"/>
</dbReference>
<dbReference type="GO" id="GO:0004422">
    <property type="term" value="F:hypoxanthine phosphoribosyltransferase activity"/>
    <property type="evidence" value="ECO:0007669"/>
    <property type="project" value="TreeGrafter"/>
</dbReference>
<dbReference type="AlphaFoldDB" id="A0A0F7SFV3"/>
<dbReference type="PANTHER" id="PTHR43363:SF1">
    <property type="entry name" value="HYPOXANTHINE-GUANINE PHOSPHORIBOSYLTRANSFERASE"/>
    <property type="match status" value="1"/>
</dbReference>
<dbReference type="InterPro" id="IPR000836">
    <property type="entry name" value="PRTase_dom"/>
</dbReference>
<evidence type="ECO:0000256" key="1">
    <source>
        <dbReference type="ARBA" id="ARBA00022676"/>
    </source>
</evidence>
<keyword evidence="3" id="KW-0175">Coiled coil</keyword>
<reference evidence="4" key="1">
    <citation type="submission" date="2014-08" db="EMBL/GenBank/DDBJ databases">
        <authorList>
            <person name="Sharma Rahul"/>
            <person name="Thines Marco"/>
        </authorList>
    </citation>
    <scope>NUCLEOTIDE SEQUENCE</scope>
</reference>
<organism evidence="4">
    <name type="scientific">Phaffia rhodozyma</name>
    <name type="common">Yeast</name>
    <name type="synonym">Xanthophyllomyces dendrorhous</name>
    <dbReference type="NCBI Taxonomy" id="264483"/>
    <lineage>
        <taxon>Eukaryota</taxon>
        <taxon>Fungi</taxon>
        <taxon>Dikarya</taxon>
        <taxon>Basidiomycota</taxon>
        <taxon>Agaricomycotina</taxon>
        <taxon>Tremellomycetes</taxon>
        <taxon>Cystofilobasidiales</taxon>
        <taxon>Mrakiaceae</taxon>
        <taxon>Phaffia</taxon>
    </lineage>
</organism>
<dbReference type="Gene3D" id="3.40.50.2020">
    <property type="match status" value="1"/>
</dbReference>
<dbReference type="PANTHER" id="PTHR43363">
    <property type="entry name" value="HYPOXANTHINE PHOSPHORIBOSYLTRANSFERASE"/>
    <property type="match status" value="1"/>
</dbReference>
<evidence type="ECO:0000313" key="4">
    <source>
        <dbReference type="EMBL" id="CDZ97741.1"/>
    </source>
</evidence>
<dbReference type="EMBL" id="LN483249">
    <property type="protein sequence ID" value="CDZ97741.1"/>
    <property type="molecule type" value="Genomic_DNA"/>
</dbReference>
<dbReference type="GO" id="GO:0046100">
    <property type="term" value="P:hypoxanthine metabolic process"/>
    <property type="evidence" value="ECO:0007669"/>
    <property type="project" value="TreeGrafter"/>
</dbReference>
<dbReference type="GO" id="GO:0032265">
    <property type="term" value="P:XMP salvage"/>
    <property type="evidence" value="ECO:0007669"/>
    <property type="project" value="TreeGrafter"/>
</dbReference>
<sequence length="228" mass="24924">MGGPAVKGAIGDGRVRVTYNDIHILIGNAAERVKKDFNPDVMIAIGGGGFFPARVMRTFLKCSTRKTNIPIQAIGLSLYESLPSTTAEQLGTEVVRTQWLDFSTLGAAGASGLLGKKILVVDEVDDSRTTLSYAITELQKDIAKLEAQLTDEQRKVTPPTQLGIFVVHNKLKTKAAEIPGDVAYFSGADIEDHWIEYPWEMPDIKDHDRLAYGEPTRVEPTATYFGDA</sequence>
<protein>
    <submittedName>
        <fullName evidence="4">Prtase-like protein</fullName>
    </submittedName>
</protein>
<dbReference type="InterPro" id="IPR029057">
    <property type="entry name" value="PRTase-like"/>
</dbReference>
<keyword evidence="1" id="KW-0328">Glycosyltransferase</keyword>
<dbReference type="CDD" id="cd06223">
    <property type="entry name" value="PRTases_typeI"/>
    <property type="match status" value="1"/>
</dbReference>
<accession>A0A0F7SFV3</accession>
<dbReference type="GO" id="GO:0032264">
    <property type="term" value="P:IMP salvage"/>
    <property type="evidence" value="ECO:0007669"/>
    <property type="project" value="TreeGrafter"/>
</dbReference>
<dbReference type="GO" id="GO:0005737">
    <property type="term" value="C:cytoplasm"/>
    <property type="evidence" value="ECO:0007669"/>
    <property type="project" value="TreeGrafter"/>
</dbReference>
<name>A0A0F7SFV3_PHARH</name>
<keyword evidence="2" id="KW-0808">Transferase</keyword>